<evidence type="ECO:0000313" key="1">
    <source>
        <dbReference type="EMBL" id="QSS58396.1"/>
    </source>
</evidence>
<dbReference type="VEuPathDB" id="FungiDB:I7I51_07822"/>
<dbReference type="AlphaFoldDB" id="A0A8A1LW65"/>
<accession>A0A8A1LW65</accession>
<name>A0A8A1LW65_AJECA</name>
<protein>
    <submittedName>
        <fullName evidence="1">Uncharacterized protein</fullName>
    </submittedName>
</protein>
<organism evidence="1 2">
    <name type="scientific">Ajellomyces capsulatus</name>
    <name type="common">Darling's disease fungus</name>
    <name type="synonym">Histoplasma capsulatum</name>
    <dbReference type="NCBI Taxonomy" id="5037"/>
    <lineage>
        <taxon>Eukaryota</taxon>
        <taxon>Fungi</taxon>
        <taxon>Dikarya</taxon>
        <taxon>Ascomycota</taxon>
        <taxon>Pezizomycotina</taxon>
        <taxon>Eurotiomycetes</taxon>
        <taxon>Eurotiomycetidae</taxon>
        <taxon>Onygenales</taxon>
        <taxon>Ajellomycetaceae</taxon>
        <taxon>Histoplasma</taxon>
    </lineage>
</organism>
<dbReference type="OrthoDB" id="2322999at2759"/>
<sequence length="168" mass="18730">MHVAAAGTEQYRLVNKTAVAVERTISNALSFDEIKSFEEQEKEVDKAALKAFEDIFVKHSMHTKLGAGLLHRHETLEDGTVMFHKLQSGRGTISIPLRLISEQNIETSEPDITGRSFHVNEMEVVECKGNNVCAPMNSGNHKVLQDSKPYTEHVSKVMPLVDIAEEES</sequence>
<dbReference type="EMBL" id="CP069109">
    <property type="protein sequence ID" value="QSS58396.1"/>
    <property type="molecule type" value="Genomic_DNA"/>
</dbReference>
<evidence type="ECO:0000313" key="2">
    <source>
        <dbReference type="Proteomes" id="UP000663671"/>
    </source>
</evidence>
<proteinExistence type="predicted"/>
<dbReference type="Proteomes" id="UP000663671">
    <property type="component" value="Chromosome 2"/>
</dbReference>
<gene>
    <name evidence="1" type="ORF">I7I51_07822</name>
</gene>
<reference evidence="1" key="1">
    <citation type="submission" date="2021-01" db="EMBL/GenBank/DDBJ databases">
        <title>Chromosome-level genome assembly of a human fungal pathogen reveals clustering of transcriptionally co-regulated genes.</title>
        <authorList>
            <person name="Voorhies M."/>
            <person name="Cohen S."/>
            <person name="Shea T.P."/>
            <person name="Petrus S."/>
            <person name="Munoz J.F."/>
            <person name="Poplawski S."/>
            <person name="Goldman W.E."/>
            <person name="Michael T."/>
            <person name="Cuomo C.A."/>
            <person name="Sil A."/>
            <person name="Beyhan S."/>
        </authorList>
    </citation>
    <scope>NUCLEOTIDE SEQUENCE</scope>
    <source>
        <strain evidence="1">WU24</strain>
    </source>
</reference>